<evidence type="ECO:0008006" key="4">
    <source>
        <dbReference type="Google" id="ProtNLM"/>
    </source>
</evidence>
<keyword evidence="3" id="KW-1185">Reference proteome</keyword>
<reference evidence="2" key="2">
    <citation type="submission" date="2020-09" db="EMBL/GenBank/DDBJ databases">
        <authorList>
            <person name="Sun Q."/>
            <person name="Zhou Y."/>
        </authorList>
    </citation>
    <scope>NUCLEOTIDE SEQUENCE</scope>
    <source>
        <strain evidence="2">CGMCC 1.12408</strain>
    </source>
</reference>
<protein>
    <recommendedName>
        <fullName evidence="4">Teichuronopeptide biosynthesis</fullName>
    </recommendedName>
</protein>
<dbReference type="EMBL" id="BMEY01000002">
    <property type="protein sequence ID" value="GGA64742.1"/>
    <property type="molecule type" value="Genomic_DNA"/>
</dbReference>
<organism evidence="2 3">
    <name type="scientific">Ornithinibacillus halotolerans</name>
    <dbReference type="NCBI Taxonomy" id="1274357"/>
    <lineage>
        <taxon>Bacteria</taxon>
        <taxon>Bacillati</taxon>
        <taxon>Bacillota</taxon>
        <taxon>Bacilli</taxon>
        <taxon>Bacillales</taxon>
        <taxon>Bacillaceae</taxon>
        <taxon>Ornithinibacillus</taxon>
    </lineage>
</organism>
<evidence type="ECO:0000256" key="1">
    <source>
        <dbReference type="SAM" id="MobiDB-lite"/>
    </source>
</evidence>
<name>A0A916W4E8_9BACI</name>
<evidence type="ECO:0000313" key="3">
    <source>
        <dbReference type="Proteomes" id="UP000613512"/>
    </source>
</evidence>
<dbReference type="SUPFAM" id="SSF56059">
    <property type="entry name" value="Glutathione synthetase ATP-binding domain-like"/>
    <property type="match status" value="1"/>
</dbReference>
<dbReference type="AlphaFoldDB" id="A0A916W4E8"/>
<sequence>MSKHEQHPSIKENTSDVQKLEQENEQLLQSIIQKEALIEKETNEMKRDKKKINQITNSNTYKIFKPLAKTNQKDKRIAELEEKLTLAQNELYETKEQLQELMLHDRKLNSFNMKDRLKEMKADGDLLPYIDKIVEHKKQHEANYNNALTYSARLFMKEKETYRDYVYQKVLSALKNEDIPEFIVREGVREEPLQLRQVSSFRGSLNTRMRKMQLNGNLPEWKLDDKRVAYSFLNELEVPVPWFSEEVYTTSTVPKKDGIVIKPTDGAGSRGVYLVYSTTDIFDIKRSKTLKSWDELIESMNQDLHSGWVDKDEWFVEELLLENREEKVPARDIKFYCFYGKVGLILEISRYPELKYCWWTASGERVDTGKYNNDLFKGKGCTEEEIKLAETISLTIPAPFIRIDFLRSNNGLVFGEFTPKPGNYDEFDEATDKWLGDYFLEAEGRLVQDLLDGKKFNLFEKL</sequence>
<proteinExistence type="predicted"/>
<reference evidence="2" key="1">
    <citation type="journal article" date="2014" name="Int. J. Syst. Evol. Microbiol.">
        <title>Complete genome sequence of Corynebacterium casei LMG S-19264T (=DSM 44701T), isolated from a smear-ripened cheese.</title>
        <authorList>
            <consortium name="US DOE Joint Genome Institute (JGI-PGF)"/>
            <person name="Walter F."/>
            <person name="Albersmeier A."/>
            <person name="Kalinowski J."/>
            <person name="Ruckert C."/>
        </authorList>
    </citation>
    <scope>NUCLEOTIDE SEQUENCE</scope>
    <source>
        <strain evidence="2">CGMCC 1.12408</strain>
    </source>
</reference>
<feature type="region of interest" description="Disordered" evidence="1">
    <location>
        <begin position="1"/>
        <end position="22"/>
    </location>
</feature>
<evidence type="ECO:0000313" key="2">
    <source>
        <dbReference type="EMBL" id="GGA64742.1"/>
    </source>
</evidence>
<gene>
    <name evidence="2" type="ORF">GCM10008025_05710</name>
</gene>
<comment type="caution">
    <text evidence="2">The sequence shown here is derived from an EMBL/GenBank/DDBJ whole genome shotgun (WGS) entry which is preliminary data.</text>
</comment>
<dbReference type="Proteomes" id="UP000613512">
    <property type="component" value="Unassembled WGS sequence"/>
</dbReference>
<accession>A0A916W4E8</accession>
<dbReference type="RefSeq" id="WP_188383177.1">
    <property type="nucleotide sequence ID" value="NZ_BMEY01000002.1"/>
</dbReference>
<dbReference type="Pfam" id="PF14305">
    <property type="entry name" value="ATPgrasp_TupA"/>
    <property type="match status" value="1"/>
</dbReference>
<dbReference type="Gene3D" id="3.30.470.20">
    <property type="entry name" value="ATP-grasp fold, B domain"/>
    <property type="match status" value="1"/>
</dbReference>
<dbReference type="InterPro" id="IPR029465">
    <property type="entry name" value="ATPgrasp_TupA"/>
</dbReference>